<evidence type="ECO:0000256" key="14">
    <source>
        <dbReference type="ARBA" id="ARBA00023042"/>
    </source>
</evidence>
<gene>
    <name evidence="25" type="primary">L</name>
    <name evidence="25" type="ORF">RS08_06</name>
</gene>
<sequence length="2110" mass="240623">MESLLNKLEYLKSDKPAATHLDSPIQDHLIKLVLGRERLDPRWPRWKKNLIKRGKALLNHVTTQYGLDPDISKAETIEGIAHHTKRLVTIGANQDIAAFQSLGQSIECGLSLYNSQSVSLNFNPVPMDKNELLSAVSQYGYAKELFQQAVILTGSNSPTIDHLLWEETELPQTWFWRSSDLIMWISPSWICILDGAQIHLGIREHILMISDLIGQRVTLSLYAKIAEVARDPTVLNVDHLHHIFDWGDRLLELYGNRGYELLAQWEQLCVGVMISGSNDKYWDGEVFLDQMMTEFNMWDGLAEENHCTLIVDYLKSLFNINPNLTTQAYGLYRIWGHPTVNAKAGIAKLKQHACKVKPLNHMMIEKIKCVFIERFSFDYRRQHGVWPKLDTSKLSPTSLLRIQIERNGPINKKDKRYSLLSWSKVTSEKTFDLLPKYNLIKLLSDKAMSLGVGELKVEVEQGSIGPAWKRSVLVKWLESEIGDPKKFLLDISENGFGPEECIVGVCPKERELKLWARMFGLLTLKKRMYVVLTESMLAEHILPYFPEITMLDSSTTLLKKMYYNTKDSARHRSRKGINMYTSMDFQKWNSNMREEETLPIFKFLDGLFGLTDCYTRTHEMFAKAQLYLADGTYLPTIINNRLVEDEYCWSGHLGGIEGLRQKGWTIFTVCIIRAGLEEQEVKFSLMGQGDNQVLRVTYPNSLSPSDIKAKHKSILQSLETIFNQIGPPIKPSESWTSSTLFIYGKFPILNGCPLSMSMKKACRMFPFSNEGYPTLESGLSSISANLTAACNSSLQPDLIYLVYAIQSIECVKTNLSYSYMTNFQSLGSTSELYFQLPREDGSVRKVDCSDSRYFMSRLLKHDKSILEVLLLYPRCLGGYPVTLMGTLFSNGFPDPVSENVCLLKKLYDSGFYQSAIFNILSPEMNDEISSELICEDPVALNLLHPSSPKEVLKRMVQDYLKGASWIKNIEFKTFIDIAIERQKPLCDLLLDLTPFNPRVAHAIQEATIVGRAIQVVGQMEKTNTLITMMQQAVNFKISKRIIACDQNYFLSVCYNLTNHSQKCWSPSMCSREWSQTLRDRGWGRHVTGVTVAPILESFIPQLRSEDTCRDHLNLDLGYFLYSPTTGSDPTVWKQNIDIGPHDPYIGSTTVEKTRSYGKDLSRSSQPVLTNASRLLSLINWGTKRDSNLSSLIIQIFQSITDLDYAQLIPIAGQIAGSLEHRFMDSSTKHGGSISILYSLATWCHLSSNTLTEYKSGSQNVNLHFQALMSSSLIWSSLLLWRNYHTVSTIHYHVNCRKCIIPICEDMLDLPHPPPSNLLKSLPHNPICWVSKDSLNFSDKTHECHAIPIDIPPDYPYNYEVFHMRLAQICSGWMRGYSLELGDNRKDSPITNSLNVSWVSKIDLIYFVDLLLCKMTSGFLYSMDYSQLNHITSRDQLITQSITSIMYRPRSLFRWVGNLYLNENVLDQFKILFGGIPLPPSVPLAYSDVSHHFIQIITHRLSVIGQNPEELISSKVHYAESSKAVDEHPVFSLIAEKLLMESDPLVFQQLIREFLNWKIIFRNIGIVMGNHLHLNKSIKEVLMYDHKSVISPPDMLRMAKHSLEYKIIWTTDHMDILAKRLASLTVPAVDHPLHLSLEHKPLIAKSIQTHSCVEGSVLRKTQFPRFLPLISETTREVHEQRIVKSPTSSWYKLLPILFQTPITDAVLCLADGSAGFSFLTARLPTVEKVYYNTIFDNSKAMDQACPNFIPSSFVGFPELRKKLISLNDLVEGISNILHVGFIKQLANTIGDNKITFLTCDAEGSSSYDTLYEIQLLEQCLKIGYIFDIPLLFIKFYGNSKEFLSGLSSVAFSYYREIKIIRSLYSNKGNREFYLLCKEVREESHFYSINFDENFVSIEGFSIPPKNSHNLFQDLVAIADNQSPNDENVNCIMAKLLMDPFSSTMSQQLISLWFGKVTPGWKFPQDFIRHQKTGVDPIRYGKRTRRPGMINLLTFQRQRGWAMAWLAGLRLLYPHLNLERVCKMSLSLWIIKLKTTWIFGVGKTADHHHPGTKVIPLQDLMSSKDLNMSYSLAGHLKSQRVHFANGLSHLQTRCEKEGYEANLVIFIPSVVV</sequence>
<keyword evidence="4 22" id="KW-0489">Methyltransferase</keyword>
<evidence type="ECO:0000259" key="23">
    <source>
        <dbReference type="PROSITE" id="PS50526"/>
    </source>
</evidence>
<dbReference type="PROSITE" id="PS51590">
    <property type="entry name" value="SAM_MT_MNV_L"/>
    <property type="match status" value="1"/>
</dbReference>
<dbReference type="GO" id="GO:0030430">
    <property type="term" value="C:host cell cytoplasm"/>
    <property type="evidence" value="ECO:0007669"/>
    <property type="project" value="UniProtKB-SubCell"/>
</dbReference>
<evidence type="ECO:0000313" key="25">
    <source>
        <dbReference type="EMBL" id="ALU09129.1"/>
    </source>
</evidence>
<evidence type="ECO:0000256" key="17">
    <source>
        <dbReference type="ARBA" id="ARBA00024494"/>
    </source>
</evidence>
<comment type="similarity">
    <text evidence="2 22">Belongs to the paramyxovirus L protein family.</text>
</comment>
<evidence type="ECO:0000256" key="1">
    <source>
        <dbReference type="ARBA" id="ARBA00003132"/>
    </source>
</evidence>
<dbReference type="RefSeq" id="YP_009259650.1">
    <property type="nucleotide sequence ID" value="NC_030451.1"/>
</dbReference>
<dbReference type="PROSITE" id="PS50526">
    <property type="entry name" value="RDRP_SSRNA_NEG_NONSEG"/>
    <property type="match status" value="1"/>
</dbReference>
<evidence type="ECO:0000256" key="9">
    <source>
        <dbReference type="ARBA" id="ARBA00022741"/>
    </source>
</evidence>
<evidence type="ECO:0000256" key="7">
    <source>
        <dbReference type="ARBA" id="ARBA00022691"/>
    </source>
</evidence>
<evidence type="ECO:0000256" key="22">
    <source>
        <dbReference type="PIRNR" id="PIRNR000830"/>
    </source>
</evidence>
<keyword evidence="3 22" id="KW-0696">RNA-directed RNA polymerase</keyword>
<keyword evidence="15 22" id="KW-1035">Host cytoplasm</keyword>
<feature type="domain" description="Mononegavirus-type SAM-dependent 2'-O-MTase" evidence="24">
    <location>
        <begin position="1680"/>
        <end position="1874"/>
    </location>
</feature>
<evidence type="ECO:0000259" key="24">
    <source>
        <dbReference type="PROSITE" id="PS51590"/>
    </source>
</evidence>
<comment type="function">
    <text evidence="1 22">RNA-directed RNA polymerase that catalyzes the replication of viral genomic RNA. The template is composed of the viral RNA tightly encapsidated by the nucleoprotein (N). The replicase mode is dependent on intracellular N protein concentration. In this mode, the polymerase replicates the whole viral genome without recognizing transcriptional signals, and the replicated genome is not caped or polyadenylated.</text>
</comment>
<dbReference type="KEGG" id="vg:37627566"/>
<evidence type="ECO:0000256" key="11">
    <source>
        <dbReference type="ARBA" id="ARBA00022840"/>
    </source>
</evidence>
<evidence type="ECO:0000256" key="2">
    <source>
        <dbReference type="ARBA" id="ARBA00007934"/>
    </source>
</evidence>
<comment type="catalytic activity">
    <reaction evidence="22">
        <text>RNA(n) + a ribonucleoside 5'-triphosphate = RNA(n+1) + diphosphate</text>
        <dbReference type="Rhea" id="RHEA:21248"/>
        <dbReference type="Rhea" id="RHEA-COMP:14527"/>
        <dbReference type="Rhea" id="RHEA-COMP:17342"/>
        <dbReference type="ChEBI" id="CHEBI:33019"/>
        <dbReference type="ChEBI" id="CHEBI:61557"/>
        <dbReference type="ChEBI" id="CHEBI:140395"/>
        <dbReference type="EC" id="2.7.7.48"/>
    </reaction>
</comment>
<evidence type="ECO:0000256" key="13">
    <source>
        <dbReference type="ARBA" id="ARBA00022953"/>
    </source>
</evidence>
<dbReference type="Pfam" id="PF14318">
    <property type="entry name" value="Mononeg_mRNAcap"/>
    <property type="match status" value="1"/>
</dbReference>
<dbReference type="PIRSF" id="PIRSF000830">
    <property type="entry name" value="RNA_pol_ParamyxoV"/>
    <property type="match status" value="1"/>
</dbReference>
<dbReference type="Pfam" id="PF00946">
    <property type="entry name" value="Mononeg_RNA_pol"/>
    <property type="match status" value="1"/>
</dbReference>
<dbReference type="InterPro" id="IPR026890">
    <property type="entry name" value="Mononeg_mRNAcap"/>
</dbReference>
<evidence type="ECO:0000256" key="5">
    <source>
        <dbReference type="ARBA" id="ARBA00022664"/>
    </source>
</evidence>
<comment type="catalytic activity">
    <reaction evidence="20">
        <text>a 5'-end (5'-triphosphoguanosine)-adenylyl-adenylyl-cytidylyl-adenosine in mRNA + 2 S-adenosyl-L-methionine = a 5'-end (N(7)-methyl 5'-triphosphoguanosine)-(2'-O-methyladenylyl)-adenylyl-cytidylyl-adenosine in mRNA + 2 S-adenosyl-L-homocysteine + H(+)</text>
        <dbReference type="Rhea" id="RHEA:65376"/>
        <dbReference type="Rhea" id="RHEA-COMP:16797"/>
        <dbReference type="Rhea" id="RHEA-COMP:16798"/>
        <dbReference type="ChEBI" id="CHEBI:15378"/>
        <dbReference type="ChEBI" id="CHEBI:57856"/>
        <dbReference type="ChEBI" id="CHEBI:59789"/>
        <dbReference type="ChEBI" id="CHEBI:156483"/>
        <dbReference type="ChEBI" id="CHEBI:156484"/>
        <dbReference type="EC" id="2.1.1.375"/>
    </reaction>
</comment>
<proteinExistence type="inferred from homology"/>
<dbReference type="GO" id="GO:0044423">
    <property type="term" value="C:virion component"/>
    <property type="evidence" value="ECO:0007669"/>
    <property type="project" value="UniProtKB-KW"/>
</dbReference>
<evidence type="ECO:0000256" key="15">
    <source>
        <dbReference type="ARBA" id="ARBA00023200"/>
    </source>
</evidence>
<evidence type="ECO:0000256" key="20">
    <source>
        <dbReference type="ARBA" id="ARBA00047370"/>
    </source>
</evidence>
<dbReference type="Proteomes" id="UP000143247">
    <property type="component" value="Segment"/>
</dbReference>
<evidence type="ECO:0000256" key="12">
    <source>
        <dbReference type="ARBA" id="ARBA00022844"/>
    </source>
</evidence>
<keyword evidence="16" id="KW-0511">Multifunctional enzyme</keyword>
<keyword evidence="12 22" id="KW-0946">Virion</keyword>
<keyword evidence="9 22" id="KW-0547">Nucleotide-binding</keyword>
<accession>A0A120HAW4</accession>
<dbReference type="GO" id="GO:0005524">
    <property type="term" value="F:ATP binding"/>
    <property type="evidence" value="ECO:0007669"/>
    <property type="project" value="UniProtKB-KW"/>
</dbReference>
<keyword evidence="10" id="KW-0378">Hydrolase</keyword>
<dbReference type="EC" id="2.1.1.-" evidence="22"/>
<dbReference type="GO" id="GO:0003924">
    <property type="term" value="F:GTPase activity"/>
    <property type="evidence" value="ECO:0007669"/>
    <property type="project" value="RHEA"/>
</dbReference>
<feature type="domain" description="RdRp catalytic" evidence="23">
    <location>
        <begin position="577"/>
        <end position="751"/>
    </location>
</feature>
<keyword evidence="13 22" id="KW-0693">Viral RNA replication</keyword>
<keyword evidence="14 22" id="KW-0506">mRNA capping</keyword>
<evidence type="ECO:0000256" key="4">
    <source>
        <dbReference type="ARBA" id="ARBA00022603"/>
    </source>
</evidence>
<comment type="catalytic activity">
    <reaction evidence="21 22">
        <text>GTP + H2O = GDP + phosphate + H(+)</text>
        <dbReference type="Rhea" id="RHEA:19669"/>
        <dbReference type="ChEBI" id="CHEBI:15377"/>
        <dbReference type="ChEBI" id="CHEBI:15378"/>
        <dbReference type="ChEBI" id="CHEBI:37565"/>
        <dbReference type="ChEBI" id="CHEBI:43474"/>
        <dbReference type="ChEBI" id="CHEBI:58189"/>
    </reaction>
</comment>
<dbReference type="InterPro" id="IPR016269">
    <property type="entry name" value="RNA-dir_pol_paramyxovirus"/>
</dbReference>
<dbReference type="InterPro" id="IPR025786">
    <property type="entry name" value="Mononega_L_MeTrfase"/>
</dbReference>
<comment type="catalytic activity">
    <reaction evidence="19 22">
        <text>a 5'-end (5'-triphosphoguanosine)-adenylyl-adenylyl-cytidylyl-adenosine in mRNA + S-adenosyl-L-methionine = a 5'-end (5'-triphosphoguanosine)-(2'-O-methyladenylyl)-adenylyl-cytidylyl-adenosine in mRNA + S-adenosyl-L-homocysteine + H(+)</text>
        <dbReference type="Rhea" id="RHEA:65380"/>
        <dbReference type="Rhea" id="RHEA-COMP:16797"/>
        <dbReference type="Rhea" id="RHEA-COMP:16801"/>
        <dbReference type="ChEBI" id="CHEBI:15378"/>
        <dbReference type="ChEBI" id="CHEBI:57856"/>
        <dbReference type="ChEBI" id="CHEBI:59789"/>
        <dbReference type="ChEBI" id="CHEBI:156482"/>
        <dbReference type="ChEBI" id="CHEBI:156484"/>
    </reaction>
</comment>
<keyword evidence="11 22" id="KW-0067">ATP-binding</keyword>
<keyword evidence="7 22" id="KW-0949">S-adenosyl-L-methionine</keyword>
<evidence type="ECO:0000313" key="26">
    <source>
        <dbReference type="Proteomes" id="UP000143247"/>
    </source>
</evidence>
<reference evidence="25 26" key="1">
    <citation type="submission" date="2015-02" db="EMBL/GenBank/DDBJ databases">
        <title>Diachasmimorpha longicaudata rhabdovirus genome.</title>
        <authorList>
            <person name="Simmonds T.J."/>
            <person name="Burke G.R."/>
        </authorList>
    </citation>
    <scope>NUCLEOTIDE SEQUENCE [LARGE SCALE GENOMIC DNA]</scope>
    <source>
        <strain evidence="25">UGA</strain>
    </source>
</reference>
<dbReference type="EC" id="3.6.1.-" evidence="22"/>
<evidence type="ECO:0000256" key="19">
    <source>
        <dbReference type="ARBA" id="ARBA00047332"/>
    </source>
</evidence>
<dbReference type="GO" id="GO:0004482">
    <property type="term" value="F:mRNA 5'-cap (guanine-N7-)-methyltransferase activity"/>
    <property type="evidence" value="ECO:0007669"/>
    <property type="project" value="InterPro"/>
</dbReference>
<dbReference type="GeneID" id="37627566"/>
<evidence type="ECO:0000256" key="6">
    <source>
        <dbReference type="ARBA" id="ARBA00022679"/>
    </source>
</evidence>
<evidence type="ECO:0000256" key="18">
    <source>
        <dbReference type="ARBA" id="ARBA00024499"/>
    </source>
</evidence>
<comment type="catalytic activity">
    <reaction evidence="18 22">
        <text>a 5'-end (5'-triphosphoguanosine)-(2'-O-methyladenylyl)-adenylyl-cytidylyl-adenosine in mRNA + S-adenosyl-L-methionine = a 5'-end (N(7)-methyl 5'-triphosphoguanosine)-(2'-O-methyladenylyl)-adenylyl-cytidylyl-adenosine in mRNA + S-adenosyl-L-homocysteine</text>
        <dbReference type="Rhea" id="RHEA:65440"/>
        <dbReference type="Rhea" id="RHEA-COMP:16798"/>
        <dbReference type="Rhea" id="RHEA-COMP:16801"/>
        <dbReference type="ChEBI" id="CHEBI:57856"/>
        <dbReference type="ChEBI" id="CHEBI:59789"/>
        <dbReference type="ChEBI" id="CHEBI:156482"/>
        <dbReference type="ChEBI" id="CHEBI:156483"/>
    </reaction>
</comment>
<evidence type="ECO:0000256" key="10">
    <source>
        <dbReference type="ARBA" id="ARBA00022801"/>
    </source>
</evidence>
<evidence type="ECO:0000256" key="16">
    <source>
        <dbReference type="ARBA" id="ARBA00023268"/>
    </source>
</evidence>
<dbReference type="EMBL" id="KP735609">
    <property type="protein sequence ID" value="ALU09129.1"/>
    <property type="molecule type" value="Viral_cRNA"/>
</dbReference>
<keyword evidence="8 22" id="KW-0548">Nucleotidyltransferase</keyword>
<keyword evidence="5 22" id="KW-0507">mRNA processing</keyword>
<comment type="function">
    <text evidence="22">RNA-directed RNA polymerase that catalyzes the transcription of viral mRNAs, their capping and polyadenylation. The template is composed of the viral RNA tightly encapsidated by the nucleoprotein (N). The viral polymerase binds to the genomic RNA at the 3' leader promoter, and transcribes subsequently all viral mRNAs with a decreasing efficiency. The first gene is the most transcribed, and the last the least transcribed. The viral phosphoprotein acts as a processivity factor. Capping is concomitant with initiation of mRNA transcription. Indeed, a GDP polyribonucleotidyl transferase (PRNTase) adds the cap structure when the nascent RNA chain length has reached few nucleotides. Ribose 2'-O methylation of viral mRNA cap precedes and facilitates subsequent guanine-N-7 methylation, both activities being carried by the viral polymerase. Polyadenylation of mRNAs occur by a stuttering mechanism at a slipery stop site present at the end viral genes. After finishing transcription of a mRNA, the polymerase can resume transcription of the downstream gene.</text>
</comment>
<comment type="subcellular location">
    <subcellularLocation>
        <location evidence="22">Virion</location>
    </subcellularLocation>
    <subcellularLocation>
        <location evidence="22">Host cytoplasm</location>
    </subcellularLocation>
</comment>
<name>A0A120HAW4_9RHAB</name>
<protein>
    <recommendedName>
        <fullName evidence="22">RNA-directed RNA polymerase L</fullName>
        <shortName evidence="22">Protein L</shortName>
    </recommendedName>
    <alternativeName>
        <fullName evidence="22">Large structural protein</fullName>
    </alternativeName>
    <alternativeName>
        <fullName evidence="22">Replicase</fullName>
    </alternativeName>
    <alternativeName>
        <fullName evidence="22">Transcriptase</fullName>
    </alternativeName>
    <domain>
        <recommendedName>
            <fullName evidence="22">RNA-directed RNA polymerase</fullName>
            <ecNumber evidence="22">2.7.7.48</ecNumber>
        </recommendedName>
    </domain>
    <domain>
        <recommendedName>
            <fullName evidence="22">GTP phosphohydrolase</fullName>
            <ecNumber evidence="22">3.6.1.-</ecNumber>
        </recommendedName>
    </domain>
    <domain>
        <recommendedName>
            <fullName evidence="22">GDP polyribonucleotidyltransferase</fullName>
            <ecNumber evidence="22">2.7.7.88</ecNumber>
        </recommendedName>
        <alternativeName>
            <fullName evidence="22">PRNTase</fullName>
        </alternativeName>
    </domain>
    <domain>
        <recommendedName>
            <fullName evidence="22">mRNA (nucleoside-2'-O-)-methyltransferase</fullName>
            <shortName evidence="22">N1-2'-O-MTase</shortName>
            <ecNumber evidence="22">2.1.1.-</ecNumber>
        </recommendedName>
    </domain>
    <domain>
        <recommendedName>
            <fullName evidence="22">mRNA (guanine-N(7)-)-methyltransferase</fullName>
            <shortName evidence="22">G-N7-MTase</shortName>
        </recommendedName>
    </domain>
</protein>
<dbReference type="GO" id="GO:0003968">
    <property type="term" value="F:RNA-directed RNA polymerase activity"/>
    <property type="evidence" value="ECO:0007669"/>
    <property type="project" value="UniProtKB-KW"/>
</dbReference>
<evidence type="ECO:0000256" key="8">
    <source>
        <dbReference type="ARBA" id="ARBA00022695"/>
    </source>
</evidence>
<evidence type="ECO:0000256" key="21">
    <source>
        <dbReference type="ARBA" id="ARBA00048548"/>
    </source>
</evidence>
<keyword evidence="26" id="KW-1185">Reference proteome</keyword>
<dbReference type="EC" id="2.7.7.48" evidence="22"/>
<organism evidence="25 26">
    <name type="scientific">Diachasmimorpha longicaudata rhabdovirus</name>
    <dbReference type="NCBI Taxonomy" id="1585246"/>
    <lineage>
        <taxon>Viruses</taxon>
        <taxon>Riboviria</taxon>
        <taxon>Orthornavirae</taxon>
        <taxon>Negarnaviricota</taxon>
        <taxon>Haploviricotina</taxon>
        <taxon>Monjiviricetes</taxon>
        <taxon>Mononegavirales</taxon>
        <taxon>Rhabdoviridae</taxon>
    </lineage>
</organism>
<dbReference type="EC" id="2.7.7.88" evidence="22"/>
<comment type="catalytic activity">
    <reaction evidence="17">
        <text>a 5'-end triphospho-adenylyl-adenylyl-cytidylyl-adenosine in mRNA + GDP + H(+) = a 5'-end (5'-triphosphoguanosine)-adenylyl-adenylyl-cytidylyl-adenosine in mRNA + diphosphate</text>
        <dbReference type="Rhea" id="RHEA:65436"/>
        <dbReference type="Rhea" id="RHEA-COMP:16797"/>
        <dbReference type="Rhea" id="RHEA-COMP:16799"/>
        <dbReference type="ChEBI" id="CHEBI:15378"/>
        <dbReference type="ChEBI" id="CHEBI:33019"/>
        <dbReference type="ChEBI" id="CHEBI:58189"/>
        <dbReference type="ChEBI" id="CHEBI:156484"/>
        <dbReference type="ChEBI" id="CHEBI:156503"/>
        <dbReference type="EC" id="2.7.7.88"/>
    </reaction>
</comment>
<dbReference type="InterPro" id="IPR014023">
    <property type="entry name" value="Mononeg_RNA_pol_cat"/>
</dbReference>
<keyword evidence="6 22" id="KW-0808">Transferase</keyword>
<evidence type="ECO:0000256" key="3">
    <source>
        <dbReference type="ARBA" id="ARBA00022484"/>
    </source>
</evidence>